<dbReference type="AlphaFoldDB" id="A0AAE4Z791"/>
<name>A0AAE4Z791_9BACT</name>
<dbReference type="EMBL" id="JAACAK010000002">
    <property type="protein sequence ID" value="NIR73521.1"/>
    <property type="molecule type" value="Genomic_DNA"/>
</dbReference>
<proteinExistence type="predicted"/>
<accession>A0AAE4Z791</accession>
<dbReference type="Proteomes" id="UP000702544">
    <property type="component" value="Unassembled WGS sequence"/>
</dbReference>
<organism evidence="1 2">
    <name type="scientific">Candidatus Kutchimonas denitrificans</name>
    <dbReference type="NCBI Taxonomy" id="3056748"/>
    <lineage>
        <taxon>Bacteria</taxon>
        <taxon>Pseudomonadati</taxon>
        <taxon>Gemmatimonadota</taxon>
        <taxon>Gemmatimonadia</taxon>
        <taxon>Candidatus Palauibacterales</taxon>
        <taxon>Candidatus Palauibacteraceae</taxon>
        <taxon>Candidatus Kutchimonas</taxon>
    </lineage>
</organism>
<evidence type="ECO:0000313" key="1">
    <source>
        <dbReference type="EMBL" id="NIR73521.1"/>
    </source>
</evidence>
<evidence type="ECO:0008006" key="3">
    <source>
        <dbReference type="Google" id="ProtNLM"/>
    </source>
</evidence>
<reference evidence="1 2" key="1">
    <citation type="submission" date="2020-01" db="EMBL/GenBank/DDBJ databases">
        <title>Genomes assembled from Gulf of Kutch pelagic sediment metagenomes.</title>
        <authorList>
            <person name="Chandrashekar M."/>
            <person name="Mahajan M.S."/>
            <person name="Dave K.J."/>
            <person name="Vatsa P."/>
            <person name="Nathani N.M."/>
        </authorList>
    </citation>
    <scope>NUCLEOTIDE SEQUENCE [LARGE SCALE GENOMIC DNA]</scope>
    <source>
        <strain evidence="1">KS3-K002</strain>
    </source>
</reference>
<evidence type="ECO:0000313" key="2">
    <source>
        <dbReference type="Proteomes" id="UP000702544"/>
    </source>
</evidence>
<protein>
    <recommendedName>
        <fullName evidence="3">Lipoprotein</fullName>
    </recommendedName>
</protein>
<sequence>MCRIALAGRRLALPFVGLLLLGGCSDGNVPASPCGAQLSTLAGAAPEELVTVVVHFASTPTEHDREFLDSSGAEILGEFKGTAALAIRIRVEDLPRLEENAGVTLGLAARAGGSLNVGVFFVSGPTEDDREFVASLGAETIHEFGGMPALAVRIPVEVLPDVLRGLNDNPRVSMVESGKPMELDAC</sequence>
<gene>
    <name evidence="1" type="ORF">GWO12_00170</name>
</gene>
<dbReference type="PROSITE" id="PS51257">
    <property type="entry name" value="PROKAR_LIPOPROTEIN"/>
    <property type="match status" value="1"/>
</dbReference>
<comment type="caution">
    <text evidence="1">The sequence shown here is derived from an EMBL/GenBank/DDBJ whole genome shotgun (WGS) entry which is preliminary data.</text>
</comment>